<keyword evidence="7" id="KW-0547">Nucleotide-binding</keyword>
<keyword evidence="4" id="KW-1003">Cell membrane</keyword>
<dbReference type="InterPro" id="IPR003594">
    <property type="entry name" value="HATPase_dom"/>
</dbReference>
<feature type="domain" description="Histidine kinase" evidence="13">
    <location>
        <begin position="490"/>
        <end position="590"/>
    </location>
</feature>
<evidence type="ECO:0000256" key="2">
    <source>
        <dbReference type="ARBA" id="ARBA00004651"/>
    </source>
</evidence>
<proteinExistence type="predicted"/>
<keyword evidence="8 15" id="KW-0418">Kinase</keyword>
<dbReference type="Pfam" id="PF06580">
    <property type="entry name" value="His_kinase"/>
    <property type="match status" value="1"/>
</dbReference>
<dbReference type="SMART" id="SM00304">
    <property type="entry name" value="HAMP"/>
    <property type="match status" value="1"/>
</dbReference>
<evidence type="ECO:0000256" key="12">
    <source>
        <dbReference type="SAM" id="Phobius"/>
    </source>
</evidence>
<dbReference type="SUPFAM" id="SSF158472">
    <property type="entry name" value="HAMP domain-like"/>
    <property type="match status" value="1"/>
</dbReference>
<keyword evidence="5" id="KW-0597">Phosphoprotein</keyword>
<dbReference type="InterPro" id="IPR004358">
    <property type="entry name" value="Sig_transdc_His_kin-like_C"/>
</dbReference>
<name>A0A6G4A167_9BACL</name>
<evidence type="ECO:0000256" key="6">
    <source>
        <dbReference type="ARBA" id="ARBA00022679"/>
    </source>
</evidence>
<evidence type="ECO:0000256" key="4">
    <source>
        <dbReference type="ARBA" id="ARBA00022475"/>
    </source>
</evidence>
<dbReference type="InterPro" id="IPR036890">
    <property type="entry name" value="HATPase_C_sf"/>
</dbReference>
<dbReference type="Pfam" id="PF00672">
    <property type="entry name" value="HAMP"/>
    <property type="match status" value="1"/>
</dbReference>
<keyword evidence="10" id="KW-0902">Two-component regulatory system</keyword>
<evidence type="ECO:0000256" key="5">
    <source>
        <dbReference type="ARBA" id="ARBA00022553"/>
    </source>
</evidence>
<sequence>MLVRNRRKTAAALSGLEEKKFVPFGYKLMFSYLLLTLFHVLLFGYFANWIFVDSIRKQTSDNVQAALRQMKDNITYKMKDTVRLSDMIYYDDTISARLRQYQEGWYSYESTTDYLLPKFDSVLKATNRHIWLVVYLRNETLPEIYNSYSDTDPLTYAGQSYDLYHMKRISESEWYRDFPPERYGETMQWQQIERDEEFRNISLLRRMIDTKTLRRNMDSGFMRLTVKLSDLFETVSPDFGKGTSVRVENGAGQILFETGVREAERIKEDGQENYLTITEPFQDLDWRLVASIPKEWVEKDARKVKLLTVGIGSVSFFLFVCVGVFLSRYFSKRVSRIVRVLDSFRHGDFHKRIRFKGRDEFSTISQSINAMVEHMDELIQEVYVTSLKKKEAELESLQAQINPHFLYNTLSSISLLAKFGEVEQLHRMVSNLALFYRLSLNEGRTIIPVANELEQAKAYLDIQKVKYTDRLDVLFEVDPDLLRYEMVKLLLQPFLENVLKYAWCGDRVHIRVTGQRIDDDIELRIIDDGVGMKPETLRRIMRYDGDEETGYGIRNVQQRIQLHYGKAYGIQIHSRLGIGTAVAIRIPCVRRTAPYVIKEVARETDGQSDKLGASSAKEP</sequence>
<protein>
    <recommendedName>
        <fullName evidence="3">histidine kinase</fullName>
        <ecNumber evidence="3">2.7.13.3</ecNumber>
    </recommendedName>
</protein>
<organism evidence="15">
    <name type="scientific">Paenibacillus sp. SYP-B3998</name>
    <dbReference type="NCBI Taxonomy" id="2678564"/>
    <lineage>
        <taxon>Bacteria</taxon>
        <taxon>Bacillati</taxon>
        <taxon>Bacillota</taxon>
        <taxon>Bacilli</taxon>
        <taxon>Bacillales</taxon>
        <taxon>Paenibacillaceae</taxon>
        <taxon>Paenibacillus</taxon>
    </lineage>
</organism>
<gene>
    <name evidence="15" type="ORF">GK047_16310</name>
</gene>
<dbReference type="SUPFAM" id="SSF55874">
    <property type="entry name" value="ATPase domain of HSP90 chaperone/DNA topoisomerase II/histidine kinase"/>
    <property type="match status" value="1"/>
</dbReference>
<feature type="transmembrane region" description="Helical" evidence="12">
    <location>
        <begin position="306"/>
        <end position="330"/>
    </location>
</feature>
<evidence type="ECO:0000256" key="9">
    <source>
        <dbReference type="ARBA" id="ARBA00022840"/>
    </source>
</evidence>
<evidence type="ECO:0000313" key="15">
    <source>
        <dbReference type="EMBL" id="NEW07571.1"/>
    </source>
</evidence>
<keyword evidence="11 12" id="KW-0472">Membrane</keyword>
<dbReference type="PANTHER" id="PTHR34220:SF7">
    <property type="entry name" value="SENSOR HISTIDINE KINASE YPDA"/>
    <property type="match status" value="1"/>
</dbReference>
<accession>A0A6G4A167</accession>
<reference evidence="15" key="1">
    <citation type="submission" date="2020-02" db="EMBL/GenBank/DDBJ databases">
        <authorList>
            <person name="Shen X.-R."/>
            <person name="Zhang Y.-X."/>
        </authorList>
    </citation>
    <scope>NUCLEOTIDE SEQUENCE</scope>
    <source>
        <strain evidence="15">SYP-B3998</strain>
    </source>
</reference>
<comment type="catalytic activity">
    <reaction evidence="1">
        <text>ATP + protein L-histidine = ADP + protein N-phospho-L-histidine.</text>
        <dbReference type="EC" id="2.7.13.3"/>
    </reaction>
</comment>
<evidence type="ECO:0000259" key="14">
    <source>
        <dbReference type="PROSITE" id="PS50885"/>
    </source>
</evidence>
<comment type="caution">
    <text evidence="15">The sequence shown here is derived from an EMBL/GenBank/DDBJ whole genome shotgun (WGS) entry which is preliminary data.</text>
</comment>
<dbReference type="AlphaFoldDB" id="A0A6G4A167"/>
<evidence type="ECO:0000256" key="3">
    <source>
        <dbReference type="ARBA" id="ARBA00012438"/>
    </source>
</evidence>
<evidence type="ECO:0000256" key="1">
    <source>
        <dbReference type="ARBA" id="ARBA00000085"/>
    </source>
</evidence>
<dbReference type="PRINTS" id="PR00344">
    <property type="entry name" value="BCTRLSENSOR"/>
</dbReference>
<keyword evidence="9" id="KW-0067">ATP-binding</keyword>
<keyword evidence="12" id="KW-0812">Transmembrane</keyword>
<dbReference type="PROSITE" id="PS50885">
    <property type="entry name" value="HAMP"/>
    <property type="match status" value="1"/>
</dbReference>
<dbReference type="InterPro" id="IPR010559">
    <property type="entry name" value="Sig_transdc_His_kin_internal"/>
</dbReference>
<dbReference type="GO" id="GO:0000155">
    <property type="term" value="F:phosphorelay sensor kinase activity"/>
    <property type="evidence" value="ECO:0007669"/>
    <property type="project" value="InterPro"/>
</dbReference>
<keyword evidence="12" id="KW-1133">Transmembrane helix</keyword>
<dbReference type="InterPro" id="IPR050640">
    <property type="entry name" value="Bact_2-comp_sensor_kinase"/>
</dbReference>
<comment type="subcellular location">
    <subcellularLocation>
        <location evidence="2">Cell membrane</location>
        <topology evidence="2">Multi-pass membrane protein</topology>
    </subcellularLocation>
</comment>
<dbReference type="SMART" id="SM00387">
    <property type="entry name" value="HATPase_c"/>
    <property type="match status" value="1"/>
</dbReference>
<dbReference type="Gene3D" id="6.10.340.10">
    <property type="match status" value="1"/>
</dbReference>
<dbReference type="GO" id="GO:0005886">
    <property type="term" value="C:plasma membrane"/>
    <property type="evidence" value="ECO:0007669"/>
    <property type="project" value="UniProtKB-SubCell"/>
</dbReference>
<keyword evidence="6" id="KW-0808">Transferase</keyword>
<feature type="domain" description="HAMP" evidence="14">
    <location>
        <begin position="328"/>
        <end position="380"/>
    </location>
</feature>
<dbReference type="EMBL" id="JAAIKC010000005">
    <property type="protein sequence ID" value="NEW07571.1"/>
    <property type="molecule type" value="Genomic_DNA"/>
</dbReference>
<evidence type="ECO:0000256" key="11">
    <source>
        <dbReference type="ARBA" id="ARBA00023136"/>
    </source>
</evidence>
<dbReference type="Gene3D" id="3.30.565.10">
    <property type="entry name" value="Histidine kinase-like ATPase, C-terminal domain"/>
    <property type="match status" value="1"/>
</dbReference>
<evidence type="ECO:0000256" key="7">
    <source>
        <dbReference type="ARBA" id="ARBA00022741"/>
    </source>
</evidence>
<dbReference type="PANTHER" id="PTHR34220">
    <property type="entry name" value="SENSOR HISTIDINE KINASE YPDA"/>
    <property type="match status" value="1"/>
</dbReference>
<evidence type="ECO:0000256" key="8">
    <source>
        <dbReference type="ARBA" id="ARBA00022777"/>
    </source>
</evidence>
<evidence type="ECO:0000259" key="13">
    <source>
        <dbReference type="PROSITE" id="PS50109"/>
    </source>
</evidence>
<evidence type="ECO:0000256" key="10">
    <source>
        <dbReference type="ARBA" id="ARBA00023012"/>
    </source>
</evidence>
<feature type="transmembrane region" description="Helical" evidence="12">
    <location>
        <begin position="29"/>
        <end position="51"/>
    </location>
</feature>
<dbReference type="InterPro" id="IPR005467">
    <property type="entry name" value="His_kinase_dom"/>
</dbReference>
<dbReference type="GO" id="GO:0005524">
    <property type="term" value="F:ATP binding"/>
    <property type="evidence" value="ECO:0007669"/>
    <property type="project" value="UniProtKB-KW"/>
</dbReference>
<dbReference type="CDD" id="cd06225">
    <property type="entry name" value="HAMP"/>
    <property type="match status" value="1"/>
</dbReference>
<dbReference type="EC" id="2.7.13.3" evidence="3"/>
<dbReference type="InterPro" id="IPR003660">
    <property type="entry name" value="HAMP_dom"/>
</dbReference>
<dbReference type="Pfam" id="PF02518">
    <property type="entry name" value="HATPase_c"/>
    <property type="match status" value="1"/>
</dbReference>
<dbReference type="PROSITE" id="PS50109">
    <property type="entry name" value="HIS_KIN"/>
    <property type="match status" value="1"/>
</dbReference>